<name>A0A1J5NZT9_9ZZZZ</name>
<accession>A0A1J5NZT9</accession>
<proteinExistence type="predicted"/>
<dbReference type="InterPro" id="IPR045531">
    <property type="entry name" value="DUF6468"/>
</dbReference>
<dbReference type="EMBL" id="MLJW01008698">
    <property type="protein sequence ID" value="OIQ63784.1"/>
    <property type="molecule type" value="Genomic_DNA"/>
</dbReference>
<organism evidence="2">
    <name type="scientific">mine drainage metagenome</name>
    <dbReference type="NCBI Taxonomy" id="410659"/>
    <lineage>
        <taxon>unclassified sequences</taxon>
        <taxon>metagenomes</taxon>
        <taxon>ecological metagenomes</taxon>
    </lineage>
</organism>
<feature type="domain" description="DUF6468" evidence="1">
    <location>
        <begin position="33"/>
        <end position="108"/>
    </location>
</feature>
<protein>
    <recommendedName>
        <fullName evidence="1">DUF6468 domain-containing protein</fullName>
    </recommendedName>
</protein>
<dbReference type="Pfam" id="PF20072">
    <property type="entry name" value="DUF6468"/>
    <property type="match status" value="1"/>
</dbReference>
<evidence type="ECO:0000313" key="2">
    <source>
        <dbReference type="EMBL" id="OIQ63784.1"/>
    </source>
</evidence>
<comment type="caution">
    <text evidence="2">The sequence shown here is derived from an EMBL/GenBank/DDBJ whole genome shotgun (WGS) entry which is preliminary data.</text>
</comment>
<gene>
    <name evidence="2" type="ORF">GALL_546740</name>
</gene>
<evidence type="ECO:0000259" key="1">
    <source>
        <dbReference type="Pfam" id="PF20072"/>
    </source>
</evidence>
<reference evidence="2" key="1">
    <citation type="submission" date="2016-10" db="EMBL/GenBank/DDBJ databases">
        <title>Sequence of Gallionella enrichment culture.</title>
        <authorList>
            <person name="Poehlein A."/>
            <person name="Muehling M."/>
            <person name="Daniel R."/>
        </authorList>
    </citation>
    <scope>NUCLEOTIDE SEQUENCE</scope>
</reference>
<dbReference type="AlphaFoldDB" id="A0A1J5NZT9"/>
<sequence>MPTMEWTLEIVLMVLLAATLVQAIRLERALGVLKRDRASLEALVAGFNISTNQAESGIQKLRAAADGTGRHIEEQLTKSGSMKDDLIYLTERGDRLADRLERLVRAARPLTGDRTEAPAGPAPGTPAERELLHTLRMAR</sequence>